<dbReference type="Pfam" id="PF13439">
    <property type="entry name" value="Glyco_transf_4"/>
    <property type="match status" value="1"/>
</dbReference>
<dbReference type="GO" id="GO:0009103">
    <property type="term" value="P:lipopolysaccharide biosynthetic process"/>
    <property type="evidence" value="ECO:0007669"/>
    <property type="project" value="TreeGrafter"/>
</dbReference>
<dbReference type="Pfam" id="PF00534">
    <property type="entry name" value="Glycos_transf_1"/>
    <property type="match status" value="1"/>
</dbReference>
<organism evidence="4 5">
    <name type="scientific">Dysgonomonas macrotermitis</name>
    <dbReference type="NCBI Taxonomy" id="1346286"/>
    <lineage>
        <taxon>Bacteria</taxon>
        <taxon>Pseudomonadati</taxon>
        <taxon>Bacteroidota</taxon>
        <taxon>Bacteroidia</taxon>
        <taxon>Bacteroidales</taxon>
        <taxon>Dysgonomonadaceae</taxon>
        <taxon>Dysgonomonas</taxon>
    </lineage>
</organism>
<dbReference type="RefSeq" id="WP_062179791.1">
    <property type="nucleotide sequence ID" value="NZ_BBXL01000008.1"/>
</dbReference>
<gene>
    <name evidence="4" type="ORF">SAMN05444362_10954</name>
</gene>
<name>A0A1M5DTX1_9BACT</name>
<proteinExistence type="predicted"/>
<dbReference type="CDD" id="cd03809">
    <property type="entry name" value="GT4_MtfB-like"/>
    <property type="match status" value="1"/>
</dbReference>
<dbReference type="Gene3D" id="3.40.50.2000">
    <property type="entry name" value="Glycogen Phosphorylase B"/>
    <property type="match status" value="2"/>
</dbReference>
<dbReference type="SUPFAM" id="SSF53756">
    <property type="entry name" value="UDP-Glycosyltransferase/glycogen phosphorylase"/>
    <property type="match status" value="1"/>
</dbReference>
<evidence type="ECO:0000256" key="1">
    <source>
        <dbReference type="ARBA" id="ARBA00022679"/>
    </source>
</evidence>
<feature type="domain" description="Glycosyl transferase family 1" evidence="2">
    <location>
        <begin position="201"/>
        <end position="362"/>
    </location>
</feature>
<dbReference type="PANTHER" id="PTHR46401">
    <property type="entry name" value="GLYCOSYLTRANSFERASE WBBK-RELATED"/>
    <property type="match status" value="1"/>
</dbReference>
<protein>
    <submittedName>
        <fullName evidence="4">Glycosyltransferase involved in cell wall bisynthesis</fullName>
    </submittedName>
</protein>
<evidence type="ECO:0000313" key="4">
    <source>
        <dbReference type="EMBL" id="SHF70390.1"/>
    </source>
</evidence>
<dbReference type="GO" id="GO:0016757">
    <property type="term" value="F:glycosyltransferase activity"/>
    <property type="evidence" value="ECO:0007669"/>
    <property type="project" value="InterPro"/>
</dbReference>
<dbReference type="STRING" id="1346286.SAMN05444362_10954"/>
<feature type="domain" description="Glycosyltransferase subfamily 4-like N-terminal" evidence="3">
    <location>
        <begin position="88"/>
        <end position="193"/>
    </location>
</feature>
<dbReference type="EMBL" id="FQUC01000009">
    <property type="protein sequence ID" value="SHF70390.1"/>
    <property type="molecule type" value="Genomic_DNA"/>
</dbReference>
<evidence type="ECO:0000259" key="3">
    <source>
        <dbReference type="Pfam" id="PF13439"/>
    </source>
</evidence>
<sequence>MKILYDHQIFEHQRIGGVSRYFTEIIRNLPDTVHPEVSVQYSFNEYLKNLDIPFVWKNQLLSYYSFLPSIEFKGKKRLFSFLQKRNPAKYPDYLAINKQKSIEAIKRGNFDIFHPTFFEDYYLDYLNRKPYVLTVHDMIIELYPEFINSPLFIQRKKKLVDNAAHIIAVSENTKRDIINVFGTSEGKISVIYHASSLADNKKKPNELPEKYLLYVGDRRLGYKNFGFFISAVQPLLLSDKDLYVVCTGDHFTEEETRFFDQLGIRDRLRIVFVEDDQMFGLYQSAQVFIYPSYYEGFGIPVLEAFQAGCPLVLADASCFREVANDAGLYFAPKSPQALRHAVLEAMNNKATRDSLIQKGQERLSDFSWSKSAEQTAEVYRKVLNNRA</sequence>
<dbReference type="Proteomes" id="UP000184480">
    <property type="component" value="Unassembled WGS sequence"/>
</dbReference>
<dbReference type="PANTHER" id="PTHR46401:SF2">
    <property type="entry name" value="GLYCOSYLTRANSFERASE WBBK-RELATED"/>
    <property type="match status" value="1"/>
</dbReference>
<evidence type="ECO:0000259" key="2">
    <source>
        <dbReference type="Pfam" id="PF00534"/>
    </source>
</evidence>
<accession>A0A1M5DTX1</accession>
<keyword evidence="1 4" id="KW-0808">Transferase</keyword>
<keyword evidence="5" id="KW-1185">Reference proteome</keyword>
<dbReference type="OrthoDB" id="9801609at2"/>
<dbReference type="InterPro" id="IPR028098">
    <property type="entry name" value="Glyco_trans_4-like_N"/>
</dbReference>
<dbReference type="AlphaFoldDB" id="A0A1M5DTX1"/>
<reference evidence="5" key="1">
    <citation type="submission" date="2016-11" db="EMBL/GenBank/DDBJ databases">
        <authorList>
            <person name="Varghese N."/>
            <person name="Submissions S."/>
        </authorList>
    </citation>
    <scope>NUCLEOTIDE SEQUENCE [LARGE SCALE GENOMIC DNA]</scope>
    <source>
        <strain evidence="5">DSM 27370</strain>
    </source>
</reference>
<dbReference type="InterPro" id="IPR001296">
    <property type="entry name" value="Glyco_trans_1"/>
</dbReference>
<evidence type="ECO:0000313" key="5">
    <source>
        <dbReference type="Proteomes" id="UP000184480"/>
    </source>
</evidence>